<dbReference type="InterPro" id="IPR000873">
    <property type="entry name" value="AMP-dep_synth/lig_dom"/>
</dbReference>
<dbReference type="InterPro" id="IPR025110">
    <property type="entry name" value="AMP-bd_C"/>
</dbReference>
<dbReference type="InterPro" id="IPR050237">
    <property type="entry name" value="ATP-dep_AMP-bd_enzyme"/>
</dbReference>
<dbReference type="PANTHER" id="PTHR43767">
    <property type="entry name" value="LONG-CHAIN-FATTY-ACID--COA LIGASE"/>
    <property type="match status" value="1"/>
</dbReference>
<proteinExistence type="inferred from homology"/>
<keyword evidence="2" id="KW-0474">Menaquinone biosynthesis</keyword>
<dbReference type="Pfam" id="PF13193">
    <property type="entry name" value="AMP-binding_C"/>
    <property type="match status" value="1"/>
</dbReference>
<dbReference type="FunFam" id="3.30.300.30:FF:000008">
    <property type="entry name" value="2,3-dihydroxybenzoate-AMP ligase"/>
    <property type="match status" value="1"/>
</dbReference>
<dbReference type="PANTHER" id="PTHR43767:SF1">
    <property type="entry name" value="NONRIBOSOMAL PEPTIDE SYNTHASE PES1 (EUROFUNG)-RELATED"/>
    <property type="match status" value="1"/>
</dbReference>
<evidence type="ECO:0000313" key="7">
    <source>
        <dbReference type="EMBL" id="PEC22592.1"/>
    </source>
</evidence>
<feature type="domain" description="AMP-binding enzyme C-terminal" evidence="6">
    <location>
        <begin position="410"/>
        <end position="484"/>
    </location>
</feature>
<evidence type="ECO:0000256" key="1">
    <source>
        <dbReference type="ARBA" id="ARBA00006432"/>
    </source>
</evidence>
<dbReference type="Proteomes" id="UP000220006">
    <property type="component" value="Unassembled WGS sequence"/>
</dbReference>
<evidence type="ECO:0000259" key="6">
    <source>
        <dbReference type="Pfam" id="PF13193"/>
    </source>
</evidence>
<evidence type="ECO:0000256" key="2">
    <source>
        <dbReference type="ARBA" id="ARBA00022428"/>
    </source>
</evidence>
<feature type="domain" description="AMP-dependent synthetase/ligase" evidence="5">
    <location>
        <begin position="6"/>
        <end position="360"/>
    </location>
</feature>
<dbReference type="GO" id="GO:0005524">
    <property type="term" value="F:ATP binding"/>
    <property type="evidence" value="ECO:0007669"/>
    <property type="project" value="UniProtKB-KW"/>
</dbReference>
<gene>
    <name evidence="7" type="ORF">COM96_07745</name>
</gene>
<organism evidence="7 8">
    <name type="scientific">Bacillus cereus</name>
    <dbReference type="NCBI Taxonomy" id="1396"/>
    <lineage>
        <taxon>Bacteria</taxon>
        <taxon>Bacillati</taxon>
        <taxon>Bacillota</taxon>
        <taxon>Bacilli</taxon>
        <taxon>Bacillales</taxon>
        <taxon>Bacillaceae</taxon>
        <taxon>Bacillus</taxon>
        <taxon>Bacillus cereus group</taxon>
    </lineage>
</organism>
<dbReference type="InterPro" id="IPR020845">
    <property type="entry name" value="AMP-binding_CS"/>
</dbReference>
<sequence length="497" mass="56460">MRQLLQKRAMQSSNLEALVGGEKRYSFQQYNERVNQLAHYLLHCGVQRGDRIGILCKNNHPFPSVMMASLKFGAVFIPLNHQLTTYELETIVKEAKLKVLVIDNEFSEALLKIEAVKKIPYVIETTKEGFGSFELKLKEQPITEPNVEVHEEDDAIYLFTSGTTGQAKACVIGHKNLHHYFTEIAGQREIPAGERFLSVHPLFHMSGVLSILNCIYHGVTMVFLADSNPTLIWDKIEEEKITTMLAFPAVYSYMFDELNKQKRNISTLKVAQSGGTKVPETLIQKYMEKGIYMVQGYGSTEGWVVTSWHPNMGKEKMSSVGKTLKHVELKIIHPETGDELATNEVGEIHVRSPYMFKGYWNNEKATEKVVKDNWFNMGDAGMIDDDGFLHIMGRYKDVIVHGGDNVYPDQVEDVIREINGVLEVAVVGIPNDFWGEIPTAYIVKDIQTSLTEEEIIQHCKEKLASYKIPEVVFMDELPKNALGKVLKRELRDVFLVK</sequence>
<dbReference type="EMBL" id="NVLK01000017">
    <property type="protein sequence ID" value="PEC22592.1"/>
    <property type="molecule type" value="Genomic_DNA"/>
</dbReference>
<keyword evidence="4" id="KW-0067">ATP-binding</keyword>
<accession>A0A2A7HZU5</accession>
<keyword evidence="4" id="KW-0547">Nucleotide-binding</keyword>
<name>A0A2A7HZU5_BACCE</name>
<evidence type="ECO:0000256" key="4">
    <source>
        <dbReference type="ARBA" id="ARBA00022840"/>
    </source>
</evidence>
<reference evidence="7 8" key="1">
    <citation type="submission" date="2017-09" db="EMBL/GenBank/DDBJ databases">
        <title>Large-scale bioinformatics analysis of Bacillus genomes uncovers conserved roles of natural products in bacterial physiology.</title>
        <authorList>
            <consortium name="Agbiome Team Llc"/>
            <person name="Bleich R.M."/>
            <person name="Grubbs K.J."/>
            <person name="Santa Maria K.C."/>
            <person name="Allen S.E."/>
            <person name="Farag S."/>
            <person name="Shank E.A."/>
            <person name="Bowers A."/>
        </authorList>
    </citation>
    <scope>NUCLEOTIDE SEQUENCE [LARGE SCALE GENOMIC DNA]</scope>
    <source>
        <strain evidence="7 8">AFS096845</strain>
    </source>
</reference>
<evidence type="ECO:0000313" key="8">
    <source>
        <dbReference type="Proteomes" id="UP000220006"/>
    </source>
</evidence>
<dbReference type="Pfam" id="PF00501">
    <property type="entry name" value="AMP-binding"/>
    <property type="match status" value="1"/>
</dbReference>
<dbReference type="GO" id="GO:0016878">
    <property type="term" value="F:acid-thiol ligase activity"/>
    <property type="evidence" value="ECO:0007669"/>
    <property type="project" value="UniProtKB-ARBA"/>
</dbReference>
<dbReference type="InterPro" id="IPR042099">
    <property type="entry name" value="ANL_N_sf"/>
</dbReference>
<evidence type="ECO:0000259" key="5">
    <source>
        <dbReference type="Pfam" id="PF00501"/>
    </source>
</evidence>
<keyword evidence="3 7" id="KW-0436">Ligase</keyword>
<comment type="caution">
    <text evidence="7">The sequence shown here is derived from an EMBL/GenBank/DDBJ whole genome shotgun (WGS) entry which is preliminary data.</text>
</comment>
<evidence type="ECO:0000256" key="3">
    <source>
        <dbReference type="ARBA" id="ARBA00022598"/>
    </source>
</evidence>
<protein>
    <submittedName>
        <fullName evidence="7">Long-chain fatty acid--CoA ligase</fullName>
    </submittedName>
</protein>
<dbReference type="AlphaFoldDB" id="A0A2A7HZU5"/>
<comment type="similarity">
    <text evidence="1">Belongs to the ATP-dependent AMP-binding enzyme family.</text>
</comment>
<dbReference type="PROSITE" id="PS00455">
    <property type="entry name" value="AMP_BINDING"/>
    <property type="match status" value="1"/>
</dbReference>
<dbReference type="Gene3D" id="3.30.300.30">
    <property type="match status" value="1"/>
</dbReference>
<dbReference type="SUPFAM" id="SSF56801">
    <property type="entry name" value="Acetyl-CoA synthetase-like"/>
    <property type="match status" value="1"/>
</dbReference>
<dbReference type="InterPro" id="IPR045851">
    <property type="entry name" value="AMP-bd_C_sf"/>
</dbReference>
<dbReference type="Gene3D" id="3.40.50.12780">
    <property type="entry name" value="N-terminal domain of ligase-like"/>
    <property type="match status" value="1"/>
</dbReference>
<dbReference type="GO" id="GO:0009234">
    <property type="term" value="P:menaquinone biosynthetic process"/>
    <property type="evidence" value="ECO:0007669"/>
    <property type="project" value="UniProtKB-KW"/>
</dbReference>